<dbReference type="GO" id="GO:0032993">
    <property type="term" value="C:protein-DNA complex"/>
    <property type="evidence" value="ECO:0007669"/>
    <property type="project" value="TreeGrafter"/>
</dbReference>
<protein>
    <submittedName>
        <fullName evidence="8">LytTR family DNA-binding domain-containing protein</fullName>
    </submittedName>
</protein>
<dbReference type="PROSITE" id="PS50110">
    <property type="entry name" value="RESPONSE_REGULATORY"/>
    <property type="match status" value="1"/>
</dbReference>
<proteinExistence type="predicted"/>
<dbReference type="PANTHER" id="PTHR48111:SF1">
    <property type="entry name" value="TWO-COMPONENT RESPONSE REGULATOR ORR33"/>
    <property type="match status" value="1"/>
</dbReference>
<dbReference type="GO" id="GO:0000976">
    <property type="term" value="F:transcription cis-regulatory region binding"/>
    <property type="evidence" value="ECO:0007669"/>
    <property type="project" value="TreeGrafter"/>
</dbReference>
<dbReference type="InterPro" id="IPR011006">
    <property type="entry name" value="CheY-like_superfamily"/>
</dbReference>
<organism evidence="8 9">
    <name type="scientific">Thermophilibacter provencensis</name>
    <dbReference type="NCBI Taxonomy" id="1852386"/>
    <lineage>
        <taxon>Bacteria</taxon>
        <taxon>Bacillati</taxon>
        <taxon>Actinomycetota</taxon>
        <taxon>Coriobacteriia</taxon>
        <taxon>Coriobacteriales</taxon>
        <taxon>Atopobiaceae</taxon>
        <taxon>Thermophilibacter</taxon>
    </lineage>
</organism>
<dbReference type="GO" id="GO:0000156">
    <property type="term" value="F:phosphorelay response regulator activity"/>
    <property type="evidence" value="ECO:0007669"/>
    <property type="project" value="TreeGrafter"/>
</dbReference>
<reference evidence="8" key="1">
    <citation type="journal article" date="2021" name="PeerJ">
        <title>Extensive microbial diversity within the chicken gut microbiome revealed by metagenomics and culture.</title>
        <authorList>
            <person name="Gilroy R."/>
            <person name="Ravi A."/>
            <person name="Getino M."/>
            <person name="Pursley I."/>
            <person name="Horton D.L."/>
            <person name="Alikhan N.F."/>
            <person name="Baker D."/>
            <person name="Gharbi K."/>
            <person name="Hall N."/>
            <person name="Watson M."/>
            <person name="Adriaenssens E.M."/>
            <person name="Foster-Nyarko E."/>
            <person name="Jarju S."/>
            <person name="Secka A."/>
            <person name="Antonio M."/>
            <person name="Oren A."/>
            <person name="Chaudhuri R.R."/>
            <person name="La Ragione R."/>
            <person name="Hildebrand F."/>
            <person name="Pallen M.J."/>
        </authorList>
    </citation>
    <scope>NUCLEOTIDE SEQUENCE</scope>
    <source>
        <strain evidence="8">CHK124-7917</strain>
    </source>
</reference>
<evidence type="ECO:0000256" key="4">
    <source>
        <dbReference type="ARBA" id="ARBA00023125"/>
    </source>
</evidence>
<dbReference type="Proteomes" id="UP000697330">
    <property type="component" value="Unassembled WGS sequence"/>
</dbReference>
<dbReference type="SMART" id="SM00448">
    <property type="entry name" value="REC"/>
    <property type="match status" value="1"/>
</dbReference>
<comment type="caution">
    <text evidence="8">The sequence shown here is derived from an EMBL/GenBank/DDBJ whole genome shotgun (WGS) entry which is preliminary data.</text>
</comment>
<dbReference type="CDD" id="cd00156">
    <property type="entry name" value="REC"/>
    <property type="match status" value="1"/>
</dbReference>
<keyword evidence="4 8" id="KW-0238">DNA-binding</keyword>
<sequence>MHKVLIVEDFPDDARLLSEELTRYAERRGLELSIETSPVAMAIAAGSRTFDLIFLDIELPGINGMEAAELLRAYDTSTPVIFTTSLAQYAVRGYEVGAAGFIVKPVTQPKLELAMDKVLGRLRATGSERIVIPTSGGVRVIPVRDVCYVELVRHDLVFHLSGGEEPIRVRGTIRQVTEHIRPEGPLLQISSGCVVNMDYVQLIKGSEVQMTDGAALPLSRARRREAIESFSSYLGGTL</sequence>
<name>A0A921GD95_9ACTN</name>
<keyword evidence="2" id="KW-0902">Two-component regulatory system</keyword>
<evidence type="ECO:0000313" key="8">
    <source>
        <dbReference type="EMBL" id="HJF44217.1"/>
    </source>
</evidence>
<dbReference type="Pfam" id="PF00072">
    <property type="entry name" value="Response_reg"/>
    <property type="match status" value="1"/>
</dbReference>
<dbReference type="AlphaFoldDB" id="A0A921GD95"/>
<evidence type="ECO:0000256" key="6">
    <source>
        <dbReference type="PROSITE-ProRule" id="PRU00169"/>
    </source>
</evidence>
<accession>A0A921GD95</accession>
<dbReference type="Pfam" id="PF04397">
    <property type="entry name" value="LytTR"/>
    <property type="match status" value="1"/>
</dbReference>
<dbReference type="SUPFAM" id="SSF52172">
    <property type="entry name" value="CheY-like"/>
    <property type="match status" value="1"/>
</dbReference>
<dbReference type="Gene3D" id="2.40.50.1020">
    <property type="entry name" value="LytTr DNA-binding domain"/>
    <property type="match status" value="1"/>
</dbReference>
<reference evidence="8" key="2">
    <citation type="submission" date="2021-09" db="EMBL/GenBank/DDBJ databases">
        <authorList>
            <person name="Gilroy R."/>
        </authorList>
    </citation>
    <scope>NUCLEOTIDE SEQUENCE</scope>
    <source>
        <strain evidence="8">CHK124-7917</strain>
    </source>
</reference>
<dbReference type="SMART" id="SM00850">
    <property type="entry name" value="LytTR"/>
    <property type="match status" value="1"/>
</dbReference>
<feature type="modified residue" description="4-aspartylphosphate" evidence="6">
    <location>
        <position position="56"/>
    </location>
</feature>
<keyword evidence="5" id="KW-0804">Transcription</keyword>
<evidence type="ECO:0000259" key="7">
    <source>
        <dbReference type="PROSITE" id="PS50110"/>
    </source>
</evidence>
<keyword evidence="3" id="KW-0805">Transcription regulation</keyword>
<feature type="domain" description="Response regulatory" evidence="7">
    <location>
        <begin position="3"/>
        <end position="119"/>
    </location>
</feature>
<dbReference type="GO" id="GO:0005829">
    <property type="term" value="C:cytosol"/>
    <property type="evidence" value="ECO:0007669"/>
    <property type="project" value="TreeGrafter"/>
</dbReference>
<evidence type="ECO:0000256" key="3">
    <source>
        <dbReference type="ARBA" id="ARBA00023015"/>
    </source>
</evidence>
<evidence type="ECO:0000256" key="1">
    <source>
        <dbReference type="ARBA" id="ARBA00022553"/>
    </source>
</evidence>
<dbReference type="InterPro" id="IPR007492">
    <property type="entry name" value="LytTR_DNA-bd_dom"/>
</dbReference>
<evidence type="ECO:0000313" key="9">
    <source>
        <dbReference type="Proteomes" id="UP000697330"/>
    </source>
</evidence>
<dbReference type="PANTHER" id="PTHR48111">
    <property type="entry name" value="REGULATOR OF RPOS"/>
    <property type="match status" value="1"/>
</dbReference>
<dbReference type="GO" id="GO:0006355">
    <property type="term" value="P:regulation of DNA-templated transcription"/>
    <property type="evidence" value="ECO:0007669"/>
    <property type="project" value="TreeGrafter"/>
</dbReference>
<dbReference type="EMBL" id="DYWQ01000005">
    <property type="protein sequence ID" value="HJF44217.1"/>
    <property type="molecule type" value="Genomic_DNA"/>
</dbReference>
<dbReference type="InterPro" id="IPR001789">
    <property type="entry name" value="Sig_transdc_resp-reg_receiver"/>
</dbReference>
<dbReference type="RefSeq" id="WP_274958339.1">
    <property type="nucleotide sequence ID" value="NZ_DYWQ01000005.1"/>
</dbReference>
<evidence type="ECO:0000256" key="2">
    <source>
        <dbReference type="ARBA" id="ARBA00023012"/>
    </source>
</evidence>
<evidence type="ECO:0000256" key="5">
    <source>
        <dbReference type="ARBA" id="ARBA00023163"/>
    </source>
</evidence>
<dbReference type="Gene3D" id="3.40.50.2300">
    <property type="match status" value="1"/>
</dbReference>
<keyword evidence="1 6" id="KW-0597">Phosphoprotein</keyword>
<dbReference type="InterPro" id="IPR039420">
    <property type="entry name" value="WalR-like"/>
</dbReference>
<gene>
    <name evidence="8" type="ORF">K8U72_00305</name>
</gene>